<dbReference type="Pfam" id="PF10955">
    <property type="entry name" value="Fin"/>
    <property type="match status" value="1"/>
</dbReference>
<dbReference type="RefSeq" id="WP_110938045.1">
    <property type="nucleotide sequence ID" value="NZ_KZ614147.1"/>
</dbReference>
<dbReference type="EMBL" id="PDOE01000020">
    <property type="protein sequence ID" value="RKL65211.1"/>
    <property type="molecule type" value="Genomic_DNA"/>
</dbReference>
<dbReference type="Proteomes" id="UP000281498">
    <property type="component" value="Unassembled WGS sequence"/>
</dbReference>
<dbReference type="GO" id="GO:0010468">
    <property type="term" value="P:regulation of gene expression"/>
    <property type="evidence" value="ECO:0007669"/>
    <property type="project" value="InterPro"/>
</dbReference>
<keyword evidence="2" id="KW-1185">Reference proteome</keyword>
<accession>A0A3A9K4H5</accession>
<evidence type="ECO:0000313" key="2">
    <source>
        <dbReference type="Proteomes" id="UP000281498"/>
    </source>
</evidence>
<dbReference type="InterPro" id="IPR020115">
    <property type="entry name" value="Fin"/>
</dbReference>
<organism evidence="1 2">
    <name type="scientific">Salipaludibacillus neizhouensis</name>
    <dbReference type="NCBI Taxonomy" id="885475"/>
    <lineage>
        <taxon>Bacteria</taxon>
        <taxon>Bacillati</taxon>
        <taxon>Bacillota</taxon>
        <taxon>Bacilli</taxon>
        <taxon>Bacillales</taxon>
        <taxon>Bacillaceae</taxon>
    </lineage>
</organism>
<dbReference type="OrthoDB" id="2084556at2"/>
<sequence>MPIHYYCRHCQKHMASIQSAVDEKQLGFEQLSDEDRQEMIEQDSNGHVHVRTICEDCEQTLDEHPDYHERESFLN</sequence>
<gene>
    <name evidence="1" type="ORF">CR203_21845</name>
</gene>
<reference evidence="1 2" key="1">
    <citation type="submission" date="2017-10" db="EMBL/GenBank/DDBJ databases">
        <title>Bacillus sp. nov., a halophilic bacterium isolated from a Keqin Lake.</title>
        <authorList>
            <person name="Wang H."/>
        </authorList>
    </citation>
    <scope>NUCLEOTIDE SEQUENCE [LARGE SCALE GENOMIC DNA]</scope>
    <source>
        <strain evidence="1 2">KCTC 13187</strain>
    </source>
</reference>
<protein>
    <submittedName>
        <fullName evidence="1">Peptide ABC transporter permease</fullName>
    </submittedName>
</protein>
<comment type="caution">
    <text evidence="1">The sequence shown here is derived from an EMBL/GenBank/DDBJ whole genome shotgun (WGS) entry which is preliminary data.</text>
</comment>
<dbReference type="AlphaFoldDB" id="A0A3A9K4H5"/>
<proteinExistence type="predicted"/>
<evidence type="ECO:0000313" key="1">
    <source>
        <dbReference type="EMBL" id="RKL65211.1"/>
    </source>
</evidence>
<name>A0A3A9K4H5_9BACI</name>